<proteinExistence type="predicted"/>
<dbReference type="AlphaFoldDB" id="A0A0S4QUF6"/>
<feature type="region of interest" description="Disordered" evidence="1">
    <location>
        <begin position="113"/>
        <end position="145"/>
    </location>
</feature>
<keyword evidence="4" id="KW-1185">Reference proteome</keyword>
<gene>
    <name evidence="3" type="ORF">Ga0074812_116100</name>
</gene>
<dbReference type="InterPro" id="IPR050766">
    <property type="entry name" value="Bact_Lucif_Oxidored"/>
</dbReference>
<dbReference type="GO" id="GO:0016705">
    <property type="term" value="F:oxidoreductase activity, acting on paired donors, with incorporation or reduction of molecular oxygen"/>
    <property type="evidence" value="ECO:0007669"/>
    <property type="project" value="InterPro"/>
</dbReference>
<name>A0A0S4QUF6_9ACTN</name>
<dbReference type="RefSeq" id="WP_091280544.1">
    <property type="nucleotide sequence ID" value="NZ_FAOZ01000016.1"/>
</dbReference>
<sequence length="391" mass="40594">MLDLAPVTAGSSAADALRNTIDLARRAESFGYSRYWLAEHHLTPGVASAAPAVLIGLVASATERIRVGSGAVQTGHHTAVVIAEEFGTLAHLHPGRIDLGLGRSSVGRLLERAGQAPAPPAPVAAAAPAPVPVPTPEPARASSSPVASSRVVGGLLVPAQPALSFDLQRLGRLLRLVGFRDDPDDDYAGLVRDIQALFAGTLRAEDGTELSAPAAQGADAQIWILASTAGESARTAGELGLPLAANYHITPAGVLDTIDAYRASFRPGVLTRPRVMVSADVVVAPDDETARHLASGYGPWVASIRAGGGAIPYPSPPEAAQAAAALSDEQRALIADRLDTQFVGSPQTVVRGLQVLRDVTGADELLITTITHSHADRVRSYQLLADAWNNQ</sequence>
<dbReference type="Gene3D" id="3.20.20.30">
    <property type="entry name" value="Luciferase-like domain"/>
    <property type="match status" value="1"/>
</dbReference>
<feature type="domain" description="Luciferase-like" evidence="2">
    <location>
        <begin position="9"/>
        <end position="115"/>
    </location>
</feature>
<dbReference type="EMBL" id="FAOZ01000016">
    <property type="protein sequence ID" value="CUU58070.1"/>
    <property type="molecule type" value="Genomic_DNA"/>
</dbReference>
<protein>
    <submittedName>
        <fullName evidence="3">Luciferase family oxidoreductase, group 1</fullName>
    </submittedName>
</protein>
<dbReference type="Pfam" id="PF00296">
    <property type="entry name" value="Bac_luciferase"/>
    <property type="match status" value="2"/>
</dbReference>
<evidence type="ECO:0000259" key="2">
    <source>
        <dbReference type="Pfam" id="PF00296"/>
    </source>
</evidence>
<dbReference type="PANTHER" id="PTHR30137">
    <property type="entry name" value="LUCIFERASE-LIKE MONOOXYGENASE"/>
    <property type="match status" value="1"/>
</dbReference>
<dbReference type="InterPro" id="IPR036661">
    <property type="entry name" value="Luciferase-like_sf"/>
</dbReference>
<dbReference type="InterPro" id="IPR011251">
    <property type="entry name" value="Luciferase-like_dom"/>
</dbReference>
<reference evidence="4" key="1">
    <citation type="submission" date="2015-11" db="EMBL/GenBank/DDBJ databases">
        <authorList>
            <person name="Varghese N."/>
        </authorList>
    </citation>
    <scope>NUCLEOTIDE SEQUENCE [LARGE SCALE GENOMIC DNA]</scope>
    <source>
        <strain evidence="4">DSM 45899</strain>
    </source>
</reference>
<organism evidence="3 4">
    <name type="scientific">Parafrankia irregularis</name>
    <dbReference type="NCBI Taxonomy" id="795642"/>
    <lineage>
        <taxon>Bacteria</taxon>
        <taxon>Bacillati</taxon>
        <taxon>Actinomycetota</taxon>
        <taxon>Actinomycetes</taxon>
        <taxon>Frankiales</taxon>
        <taxon>Frankiaceae</taxon>
        <taxon>Parafrankia</taxon>
    </lineage>
</organism>
<dbReference type="SUPFAM" id="SSF51679">
    <property type="entry name" value="Bacterial luciferase-like"/>
    <property type="match status" value="1"/>
</dbReference>
<evidence type="ECO:0000313" key="4">
    <source>
        <dbReference type="Proteomes" id="UP000198802"/>
    </source>
</evidence>
<feature type="domain" description="Luciferase-like" evidence="2">
    <location>
        <begin position="200"/>
        <end position="358"/>
    </location>
</feature>
<accession>A0A0S4QUF6</accession>
<dbReference type="GO" id="GO:0005829">
    <property type="term" value="C:cytosol"/>
    <property type="evidence" value="ECO:0007669"/>
    <property type="project" value="TreeGrafter"/>
</dbReference>
<evidence type="ECO:0000313" key="3">
    <source>
        <dbReference type="EMBL" id="CUU58070.1"/>
    </source>
</evidence>
<dbReference type="Proteomes" id="UP000198802">
    <property type="component" value="Unassembled WGS sequence"/>
</dbReference>
<dbReference type="PANTHER" id="PTHR30137:SF6">
    <property type="entry name" value="LUCIFERASE-LIKE MONOOXYGENASE"/>
    <property type="match status" value="1"/>
</dbReference>
<evidence type="ECO:0000256" key="1">
    <source>
        <dbReference type="SAM" id="MobiDB-lite"/>
    </source>
</evidence>